<sequence length="108" mass="11934">MKEQSFEEIYAAYKNAGEEQAIEDNDGSTTLPDASGKEQIVAVRKNDDGDLIAFKTSAGRELDYVTALQDAKAGKLAHVDVFHKYGRDILRSEPDGIKENNLDNLPTF</sequence>
<keyword evidence="4" id="KW-1185">Reference proteome</keyword>
<dbReference type="EMBL" id="LGIQ01000017">
    <property type="protein sequence ID" value="KNB68598.1"/>
    <property type="molecule type" value="Genomic_DNA"/>
</dbReference>
<dbReference type="AlphaFoldDB" id="A0A0K9YIS8"/>
<reference evidence="2" key="2">
    <citation type="submission" date="2015-07" db="EMBL/GenBank/DDBJ databases">
        <title>MeaNS - Measles Nucleotide Surveillance Program.</title>
        <authorList>
            <person name="Tran T."/>
            <person name="Druce J."/>
        </authorList>
    </citation>
    <scope>NUCLEOTIDE SEQUENCE</scope>
    <source>
        <strain evidence="2">DSM 9887</strain>
    </source>
</reference>
<dbReference type="Pfam" id="PF13031">
    <property type="entry name" value="DUF3892"/>
    <property type="match status" value="1"/>
</dbReference>
<evidence type="ECO:0008006" key="5">
    <source>
        <dbReference type="Google" id="ProtNLM"/>
    </source>
</evidence>
<dbReference type="Proteomes" id="UP000036834">
    <property type="component" value="Unassembled WGS sequence"/>
</dbReference>
<reference evidence="3" key="1">
    <citation type="submission" date="2015-07" db="EMBL/GenBank/DDBJ databases">
        <title>Genome sequencing project for genomic taxonomy and phylogenomics of Bacillus-like bacteria.</title>
        <authorList>
            <person name="Liu B."/>
            <person name="Wang J."/>
            <person name="Zhu Y."/>
            <person name="Liu G."/>
            <person name="Chen Q."/>
            <person name="Chen Z."/>
            <person name="Lan J."/>
            <person name="Che J."/>
            <person name="Ge C."/>
            <person name="Shi H."/>
            <person name="Pan Z."/>
            <person name="Liu X."/>
        </authorList>
    </citation>
    <scope>NUCLEOTIDE SEQUENCE [LARGE SCALE GENOMIC DNA]</scope>
    <source>
        <strain evidence="3">DSM 9887</strain>
    </source>
</reference>
<name>A0A0K9YIS8_9BACL</name>
<dbReference type="EMBL" id="BJON01000010">
    <property type="protein sequence ID" value="GED69096.1"/>
    <property type="molecule type" value="Genomic_DNA"/>
</dbReference>
<dbReference type="STRING" id="54915.ADS79_31995"/>
<accession>A0A0K9YIS8</accession>
<proteinExistence type="predicted"/>
<dbReference type="PATRIC" id="fig|54915.3.peg.497"/>
<evidence type="ECO:0000313" key="3">
    <source>
        <dbReference type="Proteomes" id="UP000036834"/>
    </source>
</evidence>
<dbReference type="OrthoDB" id="1647761at2"/>
<comment type="caution">
    <text evidence="2">The sequence shown here is derived from an EMBL/GenBank/DDBJ whole genome shotgun (WGS) entry which is preliminary data.</text>
</comment>
<evidence type="ECO:0000313" key="1">
    <source>
        <dbReference type="EMBL" id="GED69096.1"/>
    </source>
</evidence>
<reference evidence="1 4" key="3">
    <citation type="submission" date="2019-06" db="EMBL/GenBank/DDBJ databases">
        <title>Whole genome shotgun sequence of Brevibacillus reuszeri NBRC 15719.</title>
        <authorList>
            <person name="Hosoyama A."/>
            <person name="Uohara A."/>
            <person name="Ohji S."/>
            <person name="Ichikawa N."/>
        </authorList>
    </citation>
    <scope>NUCLEOTIDE SEQUENCE [LARGE SCALE GENOMIC DNA]</scope>
    <source>
        <strain evidence="1 4">NBRC 15719</strain>
    </source>
</reference>
<dbReference type="InterPro" id="IPR024997">
    <property type="entry name" value="DUF3892"/>
</dbReference>
<protein>
    <recommendedName>
        <fullName evidence="5">DUF3892 domain-containing protein</fullName>
    </recommendedName>
</protein>
<organism evidence="2 3">
    <name type="scientific">Brevibacillus reuszeri</name>
    <dbReference type="NCBI Taxonomy" id="54915"/>
    <lineage>
        <taxon>Bacteria</taxon>
        <taxon>Bacillati</taxon>
        <taxon>Bacillota</taxon>
        <taxon>Bacilli</taxon>
        <taxon>Bacillales</taxon>
        <taxon>Paenibacillaceae</taxon>
        <taxon>Brevibacillus</taxon>
    </lineage>
</organism>
<dbReference type="RefSeq" id="WP_049742526.1">
    <property type="nucleotide sequence ID" value="NZ_BJON01000010.1"/>
</dbReference>
<evidence type="ECO:0000313" key="4">
    <source>
        <dbReference type="Proteomes" id="UP000319578"/>
    </source>
</evidence>
<dbReference type="Proteomes" id="UP000319578">
    <property type="component" value="Unassembled WGS sequence"/>
</dbReference>
<gene>
    <name evidence="2" type="ORF">ADS79_31995</name>
    <name evidence="1" type="ORF">BRE01_27980</name>
</gene>
<evidence type="ECO:0000313" key="2">
    <source>
        <dbReference type="EMBL" id="KNB68598.1"/>
    </source>
</evidence>